<reference evidence="2" key="1">
    <citation type="submission" date="2022-11" db="UniProtKB">
        <authorList>
            <consortium name="WormBaseParasite"/>
        </authorList>
    </citation>
    <scope>IDENTIFICATION</scope>
</reference>
<evidence type="ECO:0000313" key="2">
    <source>
        <dbReference type="WBParaSite" id="PDA_v2.g8026.t1"/>
    </source>
</evidence>
<accession>A0A914QVI7</accession>
<organism evidence="1 2">
    <name type="scientific">Panagrolaimus davidi</name>
    <dbReference type="NCBI Taxonomy" id="227884"/>
    <lineage>
        <taxon>Eukaryota</taxon>
        <taxon>Metazoa</taxon>
        <taxon>Ecdysozoa</taxon>
        <taxon>Nematoda</taxon>
        <taxon>Chromadorea</taxon>
        <taxon>Rhabditida</taxon>
        <taxon>Tylenchina</taxon>
        <taxon>Panagrolaimomorpha</taxon>
        <taxon>Panagrolaimoidea</taxon>
        <taxon>Panagrolaimidae</taxon>
        <taxon>Panagrolaimus</taxon>
    </lineage>
</organism>
<sequence>MKRRHPDNSAEDVASRCRQHPYLEQFKASDLASADVPHESLRQKIDDFSNKYLMRPSLWDFRTRCEPNMTYERYVTLTKQALSDFYSKEFIYRNPSYPEYSKRFRTQHKPFDRLMKWKNCQGTFDEFIAQAGIKDFEPILKEALSFPHSYLHDVFWFYEEFSGTPMTPQLHQQFLFNKKLYKQIKTLELEENNTVAEYFKAIIRTNDLRFIVQNVEARIAREIGEQIDEEKLNPELWQLYINYLLTIDQLLAEEVYYRFRRLFINDRSFASYFPNFCGKLSAEAKAAMEEMKYGTPYVFKVLPSSSVTIYNSPAARQLLPFQNSLMHYILTNASQNVLKKLYSSCKYFYFAKRKLLCYSLYVGKDLKLQYFRNSLSSTGEEPEFAKMDKLIVQNTLVVQYSENRQLLRLIFPKLEACSIRFLRITSQTFYVNDYDYLTSGRKIKKIVFEDVSIFDENGESIILEHLLYNLPLAVYIDAPLKTRTTHETETMLFNWNKLQKLYVFSILLDDSLMEIFEPMKLFEFLERLVVLETCCKC</sequence>
<proteinExistence type="predicted"/>
<keyword evidence="1" id="KW-1185">Reference proteome</keyword>
<evidence type="ECO:0000313" key="1">
    <source>
        <dbReference type="Proteomes" id="UP000887578"/>
    </source>
</evidence>
<dbReference type="Proteomes" id="UP000887578">
    <property type="component" value="Unplaced"/>
</dbReference>
<name>A0A914QVI7_9BILA</name>
<dbReference type="AlphaFoldDB" id="A0A914QVI7"/>
<protein>
    <submittedName>
        <fullName evidence="2">Uncharacterized protein</fullName>
    </submittedName>
</protein>
<dbReference type="WBParaSite" id="PDA_v2.g8026.t1">
    <property type="protein sequence ID" value="PDA_v2.g8026.t1"/>
    <property type="gene ID" value="PDA_v2.g8026"/>
</dbReference>